<dbReference type="InterPro" id="IPR009057">
    <property type="entry name" value="Homeodomain-like_sf"/>
</dbReference>
<feature type="region of interest" description="Disordered" evidence="3">
    <location>
        <begin position="460"/>
        <end position="486"/>
    </location>
</feature>
<evidence type="ECO:0000313" key="5">
    <source>
        <dbReference type="EMBL" id="CAH3164687.1"/>
    </source>
</evidence>
<dbReference type="SUPFAM" id="SSF46689">
    <property type="entry name" value="Homeodomain-like"/>
    <property type="match status" value="1"/>
</dbReference>
<dbReference type="SMART" id="SM00389">
    <property type="entry name" value="HOX"/>
    <property type="match status" value="1"/>
</dbReference>
<feature type="DNA-binding region" description="Homeobox" evidence="1">
    <location>
        <begin position="213"/>
        <end position="272"/>
    </location>
</feature>
<comment type="subcellular location">
    <subcellularLocation>
        <location evidence="1 2">Nucleus</location>
    </subcellularLocation>
</comment>
<keyword evidence="1 2" id="KW-0539">Nucleus</keyword>
<accession>A0ABN8QHR0</accession>
<reference evidence="5 6" key="1">
    <citation type="submission" date="2022-05" db="EMBL/GenBank/DDBJ databases">
        <authorList>
            <consortium name="Genoscope - CEA"/>
            <person name="William W."/>
        </authorList>
    </citation>
    <scope>NUCLEOTIDE SEQUENCE [LARGE SCALE GENOMIC DNA]</scope>
</reference>
<proteinExistence type="predicted"/>
<keyword evidence="1 2" id="KW-0371">Homeobox</keyword>
<dbReference type="Pfam" id="PF00046">
    <property type="entry name" value="Homeodomain"/>
    <property type="match status" value="1"/>
</dbReference>
<name>A0ABN8QHR0_9CNID</name>
<keyword evidence="6" id="KW-1185">Reference proteome</keyword>
<dbReference type="EMBL" id="CALNXK010000130">
    <property type="protein sequence ID" value="CAH3164687.1"/>
    <property type="molecule type" value="Genomic_DNA"/>
</dbReference>
<feature type="compositionally biased region" description="Low complexity" evidence="3">
    <location>
        <begin position="466"/>
        <end position="477"/>
    </location>
</feature>
<organism evidence="5 6">
    <name type="scientific">Porites lobata</name>
    <dbReference type="NCBI Taxonomy" id="104759"/>
    <lineage>
        <taxon>Eukaryota</taxon>
        <taxon>Metazoa</taxon>
        <taxon>Cnidaria</taxon>
        <taxon>Anthozoa</taxon>
        <taxon>Hexacorallia</taxon>
        <taxon>Scleractinia</taxon>
        <taxon>Fungiina</taxon>
        <taxon>Poritidae</taxon>
        <taxon>Porites</taxon>
    </lineage>
</organism>
<dbReference type="PROSITE" id="PS50071">
    <property type="entry name" value="HOMEOBOX_2"/>
    <property type="match status" value="1"/>
</dbReference>
<dbReference type="Gene3D" id="1.10.10.60">
    <property type="entry name" value="Homeodomain-like"/>
    <property type="match status" value="1"/>
</dbReference>
<protein>
    <recommendedName>
        <fullName evidence="4">Homeobox domain-containing protein</fullName>
    </recommendedName>
</protein>
<evidence type="ECO:0000256" key="3">
    <source>
        <dbReference type="SAM" id="MobiDB-lite"/>
    </source>
</evidence>
<feature type="domain" description="Homeobox" evidence="4">
    <location>
        <begin position="211"/>
        <end position="271"/>
    </location>
</feature>
<evidence type="ECO:0000313" key="6">
    <source>
        <dbReference type="Proteomes" id="UP001159405"/>
    </source>
</evidence>
<keyword evidence="1 2" id="KW-0238">DNA-binding</keyword>
<sequence>MADTANTSNEEVTESNLHLSDDLDERALISLEETLQRIEESYLENPIHYTLFSGGAQGSDLYWQNMGAKYGVRVKAFSFEGHGQRNSARVVLTDFQLKQADEHLHKANKTLKRHFPTSKSFVDNLLRRNWYQVKDANGVFAVGKLCASGKIVEGGTGWAVQMAIDAGKPVYVFDLGVGSWKRYDYDKQKFLSYLLPNRTDPISVTGPSSPPWSRNDRITLTTEHRWQLEALFRRNMFPNRAEKTALAERLGVPPAKVMTWFNNRRHRWRKELRKSLPGSSVPGYRFALPGSSLFPTSYQRYLNGNVGFSRSTEFQTNRFPSTPYPVGVPLPPASTRISRPPPPKQIPWQQLYPRFPAAVVRKVPQQDPVTHYQSSATCLYPSRHSIPLKNAVSNPPEVRQASAPETKSLADDFPFLHSVAKDLPHIFGNLDEEKGRKRPLTPSLEPLTEMESICDSISLASDQTHETSSQSSVTSEEPANGEYVQSRTHNSCCFENDRDFSRGFVSNGRTFRFFRQD</sequence>
<dbReference type="InterPro" id="IPR001356">
    <property type="entry name" value="HD"/>
</dbReference>
<dbReference type="Proteomes" id="UP001159405">
    <property type="component" value="Unassembled WGS sequence"/>
</dbReference>
<comment type="caution">
    <text evidence="5">The sequence shown here is derived from an EMBL/GenBank/DDBJ whole genome shotgun (WGS) entry which is preliminary data.</text>
</comment>
<gene>
    <name evidence="5" type="ORF">PLOB_00006805</name>
</gene>
<evidence type="ECO:0000259" key="4">
    <source>
        <dbReference type="PROSITE" id="PS50071"/>
    </source>
</evidence>
<evidence type="ECO:0000256" key="1">
    <source>
        <dbReference type="PROSITE-ProRule" id="PRU00108"/>
    </source>
</evidence>
<dbReference type="CDD" id="cd00086">
    <property type="entry name" value="homeodomain"/>
    <property type="match status" value="1"/>
</dbReference>
<evidence type="ECO:0000256" key="2">
    <source>
        <dbReference type="RuleBase" id="RU000682"/>
    </source>
</evidence>